<organism evidence="1">
    <name type="scientific">Streptomyces sp. MMG1612</name>
    <dbReference type="NCBI Taxonomy" id="1415547"/>
    <lineage>
        <taxon>Bacteria</taxon>
        <taxon>Bacillati</taxon>
        <taxon>Actinomycetota</taxon>
        <taxon>Actinomycetes</taxon>
        <taxon>Kitasatosporales</taxon>
        <taxon>Streptomycetaceae</taxon>
        <taxon>Streptomyces</taxon>
    </lineage>
</organism>
<accession>U5YMY9</accession>
<dbReference type="AlphaFoldDB" id="U5YMY9"/>
<name>U5YMY9_9ACTN</name>
<protein>
    <submittedName>
        <fullName evidence="1">Uncharacterized protein</fullName>
    </submittedName>
</protein>
<dbReference type="EMBL" id="KF386869">
    <property type="protein sequence ID" value="AGZ94035.1"/>
    <property type="molecule type" value="Genomic_DNA"/>
</dbReference>
<reference evidence="1" key="1">
    <citation type="journal article" date="2013" name="Proc. Natl. Acad. Sci. U.S.A.">
        <title>Diversity and abundance of phosphonate biosynthetic genes in nature.</title>
        <authorList>
            <person name="Yu X."/>
            <person name="Doroghazi J.R."/>
            <person name="Janga S.C."/>
            <person name="Zhang J.K."/>
            <person name="Circello B."/>
            <person name="Griffin B.M."/>
            <person name="Labeda D.P."/>
            <person name="Metcalf W.W."/>
        </authorList>
    </citation>
    <scope>NUCLEOTIDE SEQUENCE</scope>
    <source>
        <strain evidence="1">MMG1612</strain>
    </source>
</reference>
<evidence type="ECO:0000313" key="1">
    <source>
        <dbReference type="EMBL" id="AGZ94035.1"/>
    </source>
</evidence>
<proteinExistence type="predicted"/>
<sequence>MAALLLMPLLSYVLVDPQAGSERTIETGAGIWSATVLPVVALGLASGLRWWFRYKRLRESLDCAQAIDSILASDTSYCLMLRTFGGDGQVLLPTHPRIGLWSPALTLEQVTAQALLRHHGSPAYTLVDAAVRYSPPGPVYLRSSNEDWQDHVTALVGKAAHIVLLLAPGREMRPSLAWEIELIRRCGLQHRVTIVFPPCGRKGTYDPSHLTARRNAERILQMLELTSVDLRATAKSMHQAVVVRILQKEDRQGRIVHTVKVGSTILTRRGIIAAKLYDDAVAQTSTLSRHR</sequence>